<dbReference type="RefSeq" id="XP_028480018.1">
    <property type="nucleotide sequence ID" value="XM_028616161.1"/>
</dbReference>
<keyword evidence="12" id="KW-1185">Reference proteome</keyword>
<sequence>MSSTTAACIPEELREAADDLSNSSVPTENRQSADTAPAATEQASTAPHATSSVFSRDQDAPVHVVPMRVIHRPLPSELDEAKVLAFMDEMRAGDVFTPIEVIKVRAPLKANPAAGVQTFYFAMGGCHRYEATKRLKLESIRARIIEVPPASMRVYLGAGSPF</sequence>
<proteinExistence type="inferred from homology"/>
<dbReference type="InterPro" id="IPR016692">
    <property type="entry name" value="Sulfiredoxin"/>
</dbReference>
<dbReference type="EC" id="1.8.98.2" evidence="2"/>
<keyword evidence="6" id="KW-0560">Oxidoreductase</keyword>
<evidence type="ECO:0000256" key="1">
    <source>
        <dbReference type="ARBA" id="ARBA00009609"/>
    </source>
</evidence>
<evidence type="ECO:0000256" key="2">
    <source>
        <dbReference type="ARBA" id="ARBA00013055"/>
    </source>
</evidence>
<dbReference type="GO" id="GO:0005737">
    <property type="term" value="C:cytoplasm"/>
    <property type="evidence" value="ECO:0007669"/>
    <property type="project" value="TreeGrafter"/>
</dbReference>
<dbReference type="InterPro" id="IPR036086">
    <property type="entry name" value="ParB/Sulfiredoxin_sf"/>
</dbReference>
<evidence type="ECO:0000313" key="11">
    <source>
        <dbReference type="EMBL" id="RSH87810.1"/>
    </source>
</evidence>
<dbReference type="InterPro" id="IPR003115">
    <property type="entry name" value="ParB_N"/>
</dbReference>
<comment type="catalytic activity">
    <reaction evidence="8">
        <text>S-hydroxy-S-oxy-L-cysteinyl-[peroxiredoxin] + [protein]-dithiol + ATP = S-hydroxy-L-cysteinyl-[peroxiredoxin] + [protein]-disulfide + ADP + phosphate</text>
        <dbReference type="Rhea" id="RHEA:17545"/>
        <dbReference type="Rhea" id="RHEA-COMP:10593"/>
        <dbReference type="Rhea" id="RHEA-COMP:10594"/>
        <dbReference type="Rhea" id="RHEA-COMP:13681"/>
        <dbReference type="Rhea" id="RHEA-COMP:17976"/>
        <dbReference type="ChEBI" id="CHEBI:29950"/>
        <dbReference type="ChEBI" id="CHEBI:30616"/>
        <dbReference type="ChEBI" id="CHEBI:43474"/>
        <dbReference type="ChEBI" id="CHEBI:50058"/>
        <dbReference type="ChEBI" id="CHEBI:61973"/>
        <dbReference type="ChEBI" id="CHEBI:61974"/>
        <dbReference type="ChEBI" id="CHEBI:456216"/>
        <dbReference type="EC" id="1.8.98.2"/>
    </reaction>
</comment>
<dbReference type="Proteomes" id="UP000279236">
    <property type="component" value="Unassembled WGS sequence"/>
</dbReference>
<evidence type="ECO:0000256" key="3">
    <source>
        <dbReference type="ARBA" id="ARBA00022741"/>
    </source>
</evidence>
<keyword evidence="4" id="KW-0067">ATP-binding</keyword>
<evidence type="ECO:0000256" key="4">
    <source>
        <dbReference type="ARBA" id="ARBA00022840"/>
    </source>
</evidence>
<gene>
    <name evidence="11" type="ORF">EHS24_000327</name>
</gene>
<evidence type="ECO:0000256" key="9">
    <source>
        <dbReference type="SAM" id="MobiDB-lite"/>
    </source>
</evidence>
<dbReference type="STRING" id="105984.A0A427Y9H4"/>
<feature type="compositionally biased region" description="Polar residues" evidence="9">
    <location>
        <begin position="20"/>
        <end position="34"/>
    </location>
</feature>
<name>A0A427Y9H4_9TREE</name>
<dbReference type="EMBL" id="RSCE01000001">
    <property type="protein sequence ID" value="RSH87810.1"/>
    <property type="molecule type" value="Genomic_DNA"/>
</dbReference>
<feature type="region of interest" description="Disordered" evidence="9">
    <location>
        <begin position="1"/>
        <end position="57"/>
    </location>
</feature>
<dbReference type="PANTHER" id="PTHR21348">
    <property type="match status" value="1"/>
</dbReference>
<comment type="similarity">
    <text evidence="1">Belongs to the sulfiredoxin family.</text>
</comment>
<evidence type="ECO:0000256" key="6">
    <source>
        <dbReference type="ARBA" id="ARBA00023002"/>
    </source>
</evidence>
<organism evidence="11 12">
    <name type="scientific">Apiotrichum porosum</name>
    <dbReference type="NCBI Taxonomy" id="105984"/>
    <lineage>
        <taxon>Eukaryota</taxon>
        <taxon>Fungi</taxon>
        <taxon>Dikarya</taxon>
        <taxon>Basidiomycota</taxon>
        <taxon>Agaricomycotina</taxon>
        <taxon>Tremellomycetes</taxon>
        <taxon>Trichosporonales</taxon>
        <taxon>Trichosporonaceae</taxon>
        <taxon>Apiotrichum</taxon>
    </lineage>
</organism>
<dbReference type="SUPFAM" id="SSF110849">
    <property type="entry name" value="ParB/Sulfiredoxin"/>
    <property type="match status" value="1"/>
</dbReference>
<evidence type="ECO:0000259" key="10">
    <source>
        <dbReference type="Pfam" id="PF02195"/>
    </source>
</evidence>
<accession>A0A427Y9H4</accession>
<reference evidence="11 12" key="1">
    <citation type="submission" date="2018-11" db="EMBL/GenBank/DDBJ databases">
        <title>Genome sequence of Apiotrichum porosum DSM 27194.</title>
        <authorList>
            <person name="Aliyu H."/>
            <person name="Gorte O."/>
            <person name="Ochsenreither K."/>
        </authorList>
    </citation>
    <scope>NUCLEOTIDE SEQUENCE [LARGE SCALE GENOMIC DNA]</scope>
    <source>
        <strain evidence="11 12">DSM 27194</strain>
    </source>
</reference>
<evidence type="ECO:0000256" key="5">
    <source>
        <dbReference type="ARBA" id="ARBA00022862"/>
    </source>
</evidence>
<protein>
    <recommendedName>
        <fullName evidence="2">sulfiredoxin</fullName>
        <ecNumber evidence="2">1.8.98.2</ecNumber>
    </recommendedName>
</protein>
<feature type="compositionally biased region" description="Polar residues" evidence="9">
    <location>
        <begin position="41"/>
        <end position="55"/>
    </location>
</feature>
<dbReference type="OrthoDB" id="10023328at2759"/>
<dbReference type="GO" id="GO:0032542">
    <property type="term" value="F:sulfiredoxin activity"/>
    <property type="evidence" value="ECO:0007669"/>
    <property type="project" value="InterPro"/>
</dbReference>
<dbReference type="CDD" id="cd16395">
    <property type="entry name" value="Srx"/>
    <property type="match status" value="1"/>
</dbReference>
<feature type="domain" description="ParB-like N-terminal" evidence="10">
    <location>
        <begin position="62"/>
        <end position="148"/>
    </location>
</feature>
<dbReference type="GeneID" id="39584870"/>
<keyword evidence="5" id="KW-0049">Antioxidant</keyword>
<dbReference type="AlphaFoldDB" id="A0A427Y9H4"/>
<dbReference type="Gene3D" id="3.90.1530.10">
    <property type="entry name" value="Conserved hypothetical protein from pyrococcus furiosus pfu- 392566-001, ParB domain"/>
    <property type="match status" value="1"/>
</dbReference>
<dbReference type="Pfam" id="PF02195">
    <property type="entry name" value="ParB_N"/>
    <property type="match status" value="1"/>
</dbReference>
<evidence type="ECO:0000256" key="8">
    <source>
        <dbReference type="ARBA" id="ARBA00047514"/>
    </source>
</evidence>
<evidence type="ECO:0000256" key="7">
    <source>
        <dbReference type="ARBA" id="ARBA00023157"/>
    </source>
</evidence>
<keyword evidence="3" id="KW-0547">Nucleotide-binding</keyword>
<keyword evidence="7" id="KW-1015">Disulfide bond</keyword>
<dbReference type="PANTHER" id="PTHR21348:SF2">
    <property type="entry name" value="SULFIREDOXIN-1"/>
    <property type="match status" value="1"/>
</dbReference>
<comment type="caution">
    <text evidence="11">The sequence shown here is derived from an EMBL/GenBank/DDBJ whole genome shotgun (WGS) entry which is preliminary data.</text>
</comment>
<evidence type="ECO:0000313" key="12">
    <source>
        <dbReference type="Proteomes" id="UP000279236"/>
    </source>
</evidence>
<dbReference type="GO" id="GO:0034599">
    <property type="term" value="P:cellular response to oxidative stress"/>
    <property type="evidence" value="ECO:0007669"/>
    <property type="project" value="TreeGrafter"/>
</dbReference>